<accession>A0A9P9CXI8</accession>
<evidence type="ECO:0000313" key="2">
    <source>
        <dbReference type="Proteomes" id="UP000700596"/>
    </source>
</evidence>
<organism evidence="1 2">
    <name type="scientific">Dendryphion nanum</name>
    <dbReference type="NCBI Taxonomy" id="256645"/>
    <lineage>
        <taxon>Eukaryota</taxon>
        <taxon>Fungi</taxon>
        <taxon>Dikarya</taxon>
        <taxon>Ascomycota</taxon>
        <taxon>Pezizomycotina</taxon>
        <taxon>Dothideomycetes</taxon>
        <taxon>Pleosporomycetidae</taxon>
        <taxon>Pleosporales</taxon>
        <taxon>Torulaceae</taxon>
        <taxon>Dendryphion</taxon>
    </lineage>
</organism>
<keyword evidence="2" id="KW-1185">Reference proteome</keyword>
<proteinExistence type="predicted"/>
<evidence type="ECO:0008006" key="3">
    <source>
        <dbReference type="Google" id="ProtNLM"/>
    </source>
</evidence>
<dbReference type="EMBL" id="JAGMWT010000032">
    <property type="protein sequence ID" value="KAH7109410.1"/>
    <property type="molecule type" value="Genomic_DNA"/>
</dbReference>
<evidence type="ECO:0000313" key="1">
    <source>
        <dbReference type="EMBL" id="KAH7109410.1"/>
    </source>
</evidence>
<dbReference type="AlphaFoldDB" id="A0A9P9CXI8"/>
<comment type="caution">
    <text evidence="1">The sequence shown here is derived from an EMBL/GenBank/DDBJ whole genome shotgun (WGS) entry which is preliminary data.</text>
</comment>
<sequence length="422" mass="47734">MSQNCKLQVGLWPALRSLLRTVLENPVRAEAIKHIRLDALGLEVNHQKSSILVRDSERYENKDRILMETAIRGIHIPDADGWYRAIDEKQHLGATMSLLSARCLNLEALEGDIDLFLRNRYFPEMLRRVLSAPRRNNLQCPFDEIARFSVTCPEEYEVEEQFPTDTFLLLFYLPKLANLAITAAPSMASSSDFANFEWPLNSVPIAVNLTTMSLQRSPASPSTLGLLLRQTPALRSLLYDCQSLSSAGLIDLYTLQQALSHVRSTLCDLVIRFDVISDEALDPENLSFVFHGNLGSLRDFTSITSLNISFGALYGQHTAATDMPSLAHVLPPNIERLTINDDLMHFSALDRLAGDFVMSQLKTYFEEEWKSATPRLAEFELDLRTNAFLSHEHWRSERKPNELRALISNQGIKCLVLQDGQE</sequence>
<reference evidence="1" key="1">
    <citation type="journal article" date="2021" name="Nat. Commun.">
        <title>Genetic determinants of endophytism in the Arabidopsis root mycobiome.</title>
        <authorList>
            <person name="Mesny F."/>
            <person name="Miyauchi S."/>
            <person name="Thiergart T."/>
            <person name="Pickel B."/>
            <person name="Atanasova L."/>
            <person name="Karlsson M."/>
            <person name="Huettel B."/>
            <person name="Barry K.W."/>
            <person name="Haridas S."/>
            <person name="Chen C."/>
            <person name="Bauer D."/>
            <person name="Andreopoulos W."/>
            <person name="Pangilinan J."/>
            <person name="LaButti K."/>
            <person name="Riley R."/>
            <person name="Lipzen A."/>
            <person name="Clum A."/>
            <person name="Drula E."/>
            <person name="Henrissat B."/>
            <person name="Kohler A."/>
            <person name="Grigoriev I.V."/>
            <person name="Martin F.M."/>
            <person name="Hacquard S."/>
        </authorList>
    </citation>
    <scope>NUCLEOTIDE SEQUENCE</scope>
    <source>
        <strain evidence="1">MPI-CAGE-CH-0243</strain>
    </source>
</reference>
<gene>
    <name evidence="1" type="ORF">B0J11DRAFT_620353</name>
</gene>
<dbReference type="Proteomes" id="UP000700596">
    <property type="component" value="Unassembled WGS sequence"/>
</dbReference>
<protein>
    <recommendedName>
        <fullName evidence="3">F-box domain-containing protein</fullName>
    </recommendedName>
</protein>
<name>A0A9P9CXI8_9PLEO</name>
<dbReference type="OrthoDB" id="3768645at2759"/>